<dbReference type="eggNOG" id="COG1546">
    <property type="taxonomic scope" value="Bacteria"/>
</dbReference>
<dbReference type="Gene3D" id="3.90.950.20">
    <property type="entry name" value="CinA-like"/>
    <property type="match status" value="1"/>
</dbReference>
<reference evidence="4" key="1">
    <citation type="submission" date="2009-10" db="EMBL/GenBank/DDBJ databases">
        <title>The complete chromosome of Gordonia bronchialis DSM 43247.</title>
        <authorList>
            <consortium name="US DOE Joint Genome Institute (JGI-PGF)"/>
            <person name="Lucas S."/>
            <person name="Copeland A."/>
            <person name="Lapidus A."/>
            <person name="Glavina del Rio T."/>
            <person name="Dalin E."/>
            <person name="Tice H."/>
            <person name="Bruce D."/>
            <person name="Goodwin L."/>
            <person name="Pitluck S."/>
            <person name="Kyrpides N."/>
            <person name="Mavromatis K."/>
            <person name="Ivanova N."/>
            <person name="Ovchinnikova G."/>
            <person name="Saunders E."/>
            <person name="Brettin T."/>
            <person name="Detter J.C."/>
            <person name="Han C."/>
            <person name="Larimer F."/>
            <person name="Land M."/>
            <person name="Hauser L."/>
            <person name="Markowitz V."/>
            <person name="Cheng J.-F."/>
            <person name="Hugenholtz P."/>
            <person name="Woyke T."/>
            <person name="Wu D."/>
            <person name="Jando M."/>
            <person name="Schneider S."/>
            <person name="Goeker M."/>
            <person name="Klenk H.-P."/>
            <person name="Eisen J.A."/>
        </authorList>
    </citation>
    <scope>NUCLEOTIDE SEQUENCE [LARGE SCALE GENOMIC DNA]</scope>
    <source>
        <strain evidence="4">ATCC 25592 / DSM 43247 / BCRC 13721 / JCM 3198 / KCTC 3076 / NBRC 16047 / NCTC 10667</strain>
    </source>
</reference>
<dbReference type="STRING" id="526226.Gbro_4309"/>
<evidence type="ECO:0000313" key="4">
    <source>
        <dbReference type="Proteomes" id="UP000001219"/>
    </source>
</evidence>
<dbReference type="KEGG" id="gbr:Gbro_4309"/>
<dbReference type="EMBL" id="CP001802">
    <property type="protein sequence ID" value="ACY23452.1"/>
    <property type="molecule type" value="Genomic_DNA"/>
</dbReference>
<dbReference type="AlphaFoldDB" id="D0L5W6"/>
<dbReference type="InterPro" id="IPR008136">
    <property type="entry name" value="CinA_C"/>
</dbReference>
<dbReference type="SUPFAM" id="SSF142433">
    <property type="entry name" value="CinA-like"/>
    <property type="match status" value="1"/>
</dbReference>
<keyword evidence="4" id="KW-1185">Reference proteome</keyword>
<organism evidence="3 4">
    <name type="scientific">Gordonia bronchialis (strain ATCC 25592 / DSM 43247 / BCRC 13721 / JCM 3198 / KCTC 3076 / NBRC 16047 / NCTC 10667)</name>
    <name type="common">Rhodococcus bronchialis</name>
    <dbReference type="NCBI Taxonomy" id="526226"/>
    <lineage>
        <taxon>Bacteria</taxon>
        <taxon>Bacillati</taxon>
        <taxon>Actinomycetota</taxon>
        <taxon>Actinomycetes</taxon>
        <taxon>Mycobacteriales</taxon>
        <taxon>Gordoniaceae</taxon>
        <taxon>Gordonia</taxon>
    </lineage>
</organism>
<dbReference type="HOGENOM" id="CLU_030805_1_0_11"/>
<feature type="domain" description="CinA C-terminal" evidence="2">
    <location>
        <begin position="33"/>
        <end position="160"/>
    </location>
</feature>
<evidence type="ECO:0000313" key="3">
    <source>
        <dbReference type="EMBL" id="ACY23452.1"/>
    </source>
</evidence>
<dbReference type="NCBIfam" id="TIGR00199">
    <property type="entry name" value="PncC_domain"/>
    <property type="match status" value="1"/>
</dbReference>
<dbReference type="Proteomes" id="UP000001219">
    <property type="component" value="Chromosome"/>
</dbReference>
<accession>D0L5W6</accession>
<evidence type="ECO:0000259" key="2">
    <source>
        <dbReference type="Pfam" id="PF02464"/>
    </source>
</evidence>
<feature type="region of interest" description="Disordered" evidence="1">
    <location>
        <begin position="1"/>
        <end position="22"/>
    </location>
</feature>
<reference evidence="3 4" key="2">
    <citation type="journal article" date="2010" name="Stand. Genomic Sci.">
        <title>Complete genome sequence of Gordonia bronchialis type strain (3410).</title>
        <authorList>
            <person name="Ivanova N."/>
            <person name="Sikorski J."/>
            <person name="Jando M."/>
            <person name="Lapidus A."/>
            <person name="Nolan M."/>
            <person name="Lucas S."/>
            <person name="Del Rio T.G."/>
            <person name="Tice H."/>
            <person name="Copeland A."/>
            <person name="Cheng J.F."/>
            <person name="Chen F."/>
            <person name="Bruce D."/>
            <person name="Goodwin L."/>
            <person name="Pitluck S."/>
            <person name="Mavromatis K."/>
            <person name="Ovchinnikova G."/>
            <person name="Pati A."/>
            <person name="Chen A."/>
            <person name="Palaniappan K."/>
            <person name="Land M."/>
            <person name="Hauser L."/>
            <person name="Chang Y.J."/>
            <person name="Jeffries C.D."/>
            <person name="Chain P."/>
            <person name="Saunders E."/>
            <person name="Han C."/>
            <person name="Detter J.C."/>
            <person name="Brettin T."/>
            <person name="Rohde M."/>
            <person name="Goker M."/>
            <person name="Bristow J."/>
            <person name="Eisen J.A."/>
            <person name="Markowitz V."/>
            <person name="Hugenholtz P."/>
            <person name="Klenk H.P."/>
            <person name="Kyrpides N.C."/>
        </authorList>
    </citation>
    <scope>NUCLEOTIDE SEQUENCE [LARGE SCALE GENOMIC DNA]</scope>
    <source>
        <strain evidence="4">ATCC 25592 / DSM 43247 / BCRC 13721 / JCM 3198 / KCTC 3076 / NBRC 16047 / NCTC 10667</strain>
    </source>
</reference>
<protein>
    <submittedName>
        <fullName evidence="3">CinA domain protein</fullName>
    </submittedName>
</protein>
<dbReference type="InterPro" id="IPR036653">
    <property type="entry name" value="CinA-like_C"/>
</dbReference>
<proteinExistence type="predicted"/>
<sequence length="165" mass="16998">MVGLFPTVRDKPVGMSEPDESDSIDALCSELADLIEERPTVAVAESLTGGGIASALSRASTSGDWFAGGIVAYQPHVKHDLLEVPPGPIVSAQAAETMASNTARLLGADLVVAVTGEAGPEPQEEDPGTVWFGVVSGGESSAGARCSTGTRRRSSRRQRCTPCAC</sequence>
<name>D0L5W6_GORB4</name>
<gene>
    <name evidence="3" type="ordered locus">Gbro_4309</name>
</gene>
<evidence type="ECO:0000256" key="1">
    <source>
        <dbReference type="SAM" id="MobiDB-lite"/>
    </source>
</evidence>
<dbReference type="Pfam" id="PF02464">
    <property type="entry name" value="CinA"/>
    <property type="match status" value="1"/>
</dbReference>